<dbReference type="GO" id="GO:0006289">
    <property type="term" value="P:nucleotide-excision repair"/>
    <property type="evidence" value="ECO:0007669"/>
    <property type="project" value="UniProtKB-UniRule"/>
</dbReference>
<comment type="subcellular location">
    <subcellularLocation>
        <location evidence="7">Cytoplasm</location>
    </subcellularLocation>
</comment>
<dbReference type="PANTHER" id="PTHR30562">
    <property type="entry name" value="UVRC/OXIDOREDUCTASE"/>
    <property type="match status" value="1"/>
</dbReference>
<evidence type="ECO:0000256" key="7">
    <source>
        <dbReference type="HAMAP-Rule" id="MF_00203"/>
    </source>
</evidence>
<protein>
    <recommendedName>
        <fullName evidence="7">UvrABC system protein C</fullName>
        <shortName evidence="7">Protein UvrC</shortName>
    </recommendedName>
    <alternativeName>
        <fullName evidence="7">Excinuclease ABC subunit C</fullName>
    </alternativeName>
</protein>
<name>A0A399CZ85_9BACT</name>
<dbReference type="GO" id="GO:0009432">
    <property type="term" value="P:SOS response"/>
    <property type="evidence" value="ECO:0007669"/>
    <property type="project" value="UniProtKB-UniRule"/>
</dbReference>
<comment type="function">
    <text evidence="7">The UvrABC repair system catalyzes the recognition and processing of DNA lesions. UvrC both incises the 5' and 3' sides of the lesion. The N-terminal half is responsible for the 3' incision and the C-terminal half is responsible for the 5' incision.</text>
</comment>
<dbReference type="SMART" id="SM00465">
    <property type="entry name" value="GIYc"/>
    <property type="match status" value="1"/>
</dbReference>
<dbReference type="PANTHER" id="PTHR30562:SF1">
    <property type="entry name" value="UVRABC SYSTEM PROTEIN C"/>
    <property type="match status" value="1"/>
</dbReference>
<dbReference type="GO" id="GO:0009380">
    <property type="term" value="C:excinuclease repair complex"/>
    <property type="evidence" value="ECO:0007669"/>
    <property type="project" value="InterPro"/>
</dbReference>
<evidence type="ECO:0000256" key="5">
    <source>
        <dbReference type="ARBA" id="ARBA00023204"/>
    </source>
</evidence>
<dbReference type="SUPFAM" id="SSF46600">
    <property type="entry name" value="C-terminal UvrC-binding domain of UvrB"/>
    <property type="match status" value="1"/>
</dbReference>
<evidence type="ECO:0000313" key="11">
    <source>
        <dbReference type="Proteomes" id="UP000266441"/>
    </source>
</evidence>
<dbReference type="NCBIfam" id="TIGR00194">
    <property type="entry name" value="uvrC"/>
    <property type="match status" value="1"/>
</dbReference>
<evidence type="ECO:0000256" key="4">
    <source>
        <dbReference type="ARBA" id="ARBA00022881"/>
    </source>
</evidence>
<dbReference type="Proteomes" id="UP000266441">
    <property type="component" value="Unassembled WGS sequence"/>
</dbReference>
<feature type="domain" description="GIY-YIG" evidence="8">
    <location>
        <begin position="22"/>
        <end position="100"/>
    </location>
</feature>
<comment type="caution">
    <text evidence="10">The sequence shown here is derived from an EMBL/GenBank/DDBJ whole genome shotgun (WGS) entry which is preliminary data.</text>
</comment>
<dbReference type="GO" id="GO:0009381">
    <property type="term" value="F:excinuclease ABC activity"/>
    <property type="evidence" value="ECO:0007669"/>
    <property type="project" value="UniProtKB-UniRule"/>
</dbReference>
<keyword evidence="11" id="KW-1185">Reference proteome</keyword>
<reference evidence="10 11" key="1">
    <citation type="journal article" date="2015" name="Int. J. Syst. Evol. Microbiol.">
        <title>Mariniphaga sediminis sp. nov., isolated from coastal sediment.</title>
        <authorList>
            <person name="Wang F.Q."/>
            <person name="Shen Q.Y."/>
            <person name="Chen G.J."/>
            <person name="Du Z.J."/>
        </authorList>
    </citation>
    <scope>NUCLEOTIDE SEQUENCE [LARGE SCALE GENOMIC DNA]</scope>
    <source>
        <strain evidence="10 11">SY21</strain>
    </source>
</reference>
<evidence type="ECO:0000256" key="3">
    <source>
        <dbReference type="ARBA" id="ARBA00022769"/>
    </source>
</evidence>
<dbReference type="Pfam" id="PF01541">
    <property type="entry name" value="GIY-YIG"/>
    <property type="match status" value="1"/>
</dbReference>
<dbReference type="InterPro" id="IPR050066">
    <property type="entry name" value="UvrABC_protein_C"/>
</dbReference>
<dbReference type="InterPro" id="IPR038476">
    <property type="entry name" value="UvrC_RNase_H_dom_sf"/>
</dbReference>
<dbReference type="InterPro" id="IPR035901">
    <property type="entry name" value="GIY-YIG_endonuc_sf"/>
</dbReference>
<evidence type="ECO:0000313" key="10">
    <source>
        <dbReference type="EMBL" id="RIH63711.1"/>
    </source>
</evidence>
<comment type="subunit">
    <text evidence="7">Interacts with UvrB in an incision complex.</text>
</comment>
<feature type="domain" description="UvrC family homology region profile" evidence="9">
    <location>
        <begin position="325"/>
        <end position="484"/>
    </location>
</feature>
<dbReference type="SUPFAM" id="SSF47781">
    <property type="entry name" value="RuvA domain 2-like"/>
    <property type="match status" value="1"/>
</dbReference>
<dbReference type="Pfam" id="PF08459">
    <property type="entry name" value="UvrC_RNaseH_dom"/>
    <property type="match status" value="1"/>
</dbReference>
<dbReference type="InterPro" id="IPR000305">
    <property type="entry name" value="GIY-YIG_endonuc"/>
</dbReference>
<keyword evidence="4 7" id="KW-0267">Excision nuclease</keyword>
<keyword evidence="2 7" id="KW-0227">DNA damage</keyword>
<dbReference type="InterPro" id="IPR036876">
    <property type="entry name" value="UVR_dom_sf"/>
</dbReference>
<proteinExistence type="inferred from homology"/>
<dbReference type="InterPro" id="IPR010994">
    <property type="entry name" value="RuvA_2-like"/>
</dbReference>
<dbReference type="RefSeq" id="WP_119351354.1">
    <property type="nucleotide sequence ID" value="NZ_QWET01000017.1"/>
</dbReference>
<sequence>MKYQSKNSDIDYLKSLISVLPGKPGIYQFYDDSGKIIYIGKAKNLKKRVSSYFSKQHDSRKTALLVRNIADIKHMVVETEQDALLLENNLIKKYQPRYNIRLKDDKSYPWICVKNEPFPRVFKTRNLIKDGSKYFGPYTSIYTVRTLLELFKSEYKLRTCNYLLTDENIRSKKYKVCLEYHIGNCEGPCEGLISAEKYNQGIDDITDILKGNVSGVIRHLEIRMKDMADGLHFEEAHKLKEKYDSLKRYQSKSTIVSPTITDVDVFSIDQDAKFAYVNYLKVIKGAIIQTYTLEIKKSLDESKEDLLLAGIVDIRQKIFSNAKEILVPFLPQTKLNDVTFKIPQRGEKKKLLDLSFRNAKYFRLEKEKQLVLKNPKVREERILNTIKKDLQLPELPVRIECFDNSNLQGTNPVAACVVFKNGRPLKKEYRHYNIKTVSGPNDFASMEEVVYRRYKRLTEENIELPQLIVIDGGKGQLSSAVNSLDRLNLRGKISIIGIAKRLEEIYFPGDSVPVYINKNSETLKIIQQLRDEAHRFGITFHQNKRSKSMTDSELNQINGIGEKTIKKLLNDFKSVKNIKDSDLEKLKISVGLSKATLVYQYFHPAKN</sequence>
<dbReference type="PROSITE" id="PS50165">
    <property type="entry name" value="UVRC"/>
    <property type="match status" value="1"/>
</dbReference>
<dbReference type="GO" id="GO:0003677">
    <property type="term" value="F:DNA binding"/>
    <property type="evidence" value="ECO:0007669"/>
    <property type="project" value="UniProtKB-UniRule"/>
</dbReference>
<dbReference type="Gene3D" id="3.30.420.340">
    <property type="entry name" value="UvrC, RNAse H endonuclease domain"/>
    <property type="match status" value="1"/>
</dbReference>
<dbReference type="EMBL" id="QWET01000017">
    <property type="protein sequence ID" value="RIH63711.1"/>
    <property type="molecule type" value="Genomic_DNA"/>
</dbReference>
<dbReference type="GO" id="GO:0005737">
    <property type="term" value="C:cytoplasm"/>
    <property type="evidence" value="ECO:0007669"/>
    <property type="project" value="UniProtKB-SubCell"/>
</dbReference>
<dbReference type="Gene3D" id="1.10.150.20">
    <property type="entry name" value="5' to 3' exonuclease, C-terminal subdomain"/>
    <property type="match status" value="1"/>
</dbReference>
<organism evidence="10 11">
    <name type="scientific">Mariniphaga sediminis</name>
    <dbReference type="NCBI Taxonomy" id="1628158"/>
    <lineage>
        <taxon>Bacteria</taxon>
        <taxon>Pseudomonadati</taxon>
        <taxon>Bacteroidota</taxon>
        <taxon>Bacteroidia</taxon>
        <taxon>Marinilabiliales</taxon>
        <taxon>Prolixibacteraceae</taxon>
        <taxon>Mariniphaga</taxon>
    </lineage>
</organism>
<dbReference type="PROSITE" id="PS50164">
    <property type="entry name" value="GIY_YIG"/>
    <property type="match status" value="1"/>
</dbReference>
<keyword evidence="5 7" id="KW-0234">DNA repair</keyword>
<keyword evidence="1 7" id="KW-0963">Cytoplasm</keyword>
<dbReference type="CDD" id="cd10434">
    <property type="entry name" value="GIY-YIG_UvrC_Cho"/>
    <property type="match status" value="1"/>
</dbReference>
<evidence type="ECO:0000256" key="1">
    <source>
        <dbReference type="ARBA" id="ARBA00022490"/>
    </source>
</evidence>
<gene>
    <name evidence="7 10" type="primary">uvrC</name>
    <name evidence="10" type="ORF">D1164_18330</name>
</gene>
<evidence type="ECO:0000256" key="6">
    <source>
        <dbReference type="ARBA" id="ARBA00023236"/>
    </source>
</evidence>
<evidence type="ECO:0000259" key="8">
    <source>
        <dbReference type="PROSITE" id="PS50164"/>
    </source>
</evidence>
<evidence type="ECO:0000256" key="2">
    <source>
        <dbReference type="ARBA" id="ARBA00022763"/>
    </source>
</evidence>
<dbReference type="HAMAP" id="MF_00203">
    <property type="entry name" value="UvrC"/>
    <property type="match status" value="1"/>
</dbReference>
<dbReference type="Pfam" id="PF14520">
    <property type="entry name" value="HHH_5"/>
    <property type="match status" value="1"/>
</dbReference>
<keyword evidence="3 7" id="KW-0228">DNA excision</keyword>
<keyword evidence="6 7" id="KW-0742">SOS response</keyword>
<dbReference type="InterPro" id="IPR047296">
    <property type="entry name" value="GIY-YIG_UvrC_Cho"/>
</dbReference>
<dbReference type="FunFam" id="3.40.1440.10:FF:000001">
    <property type="entry name" value="UvrABC system protein C"/>
    <property type="match status" value="1"/>
</dbReference>
<evidence type="ECO:0000259" key="9">
    <source>
        <dbReference type="PROSITE" id="PS50165"/>
    </source>
</evidence>
<dbReference type="OrthoDB" id="9804933at2"/>
<dbReference type="Gene3D" id="3.40.1440.10">
    <property type="entry name" value="GIY-YIG endonuclease"/>
    <property type="match status" value="1"/>
</dbReference>
<comment type="similarity">
    <text evidence="7">Belongs to the UvrC family.</text>
</comment>
<dbReference type="InterPro" id="IPR004791">
    <property type="entry name" value="UvrC"/>
</dbReference>
<dbReference type="SUPFAM" id="SSF82771">
    <property type="entry name" value="GIY-YIG endonuclease"/>
    <property type="match status" value="1"/>
</dbReference>
<dbReference type="AlphaFoldDB" id="A0A399CZ85"/>
<dbReference type="InterPro" id="IPR001162">
    <property type="entry name" value="UvrC_RNase_H_dom"/>
</dbReference>
<accession>A0A399CZ85</accession>
<dbReference type="Pfam" id="PF22920">
    <property type="entry name" value="UvrC_RNaseH"/>
    <property type="match status" value="1"/>
</dbReference>